<dbReference type="EMBL" id="JANHOG010000173">
    <property type="protein sequence ID" value="KAJ3557258.1"/>
    <property type="molecule type" value="Genomic_DNA"/>
</dbReference>
<keyword evidence="2" id="KW-1185">Reference proteome</keyword>
<reference evidence="1" key="1">
    <citation type="submission" date="2022-07" db="EMBL/GenBank/DDBJ databases">
        <title>Genome Sequence of Phlebia brevispora.</title>
        <authorList>
            <person name="Buettner E."/>
        </authorList>
    </citation>
    <scope>NUCLEOTIDE SEQUENCE</scope>
    <source>
        <strain evidence="1">MPL23</strain>
    </source>
</reference>
<dbReference type="Proteomes" id="UP001148662">
    <property type="component" value="Unassembled WGS sequence"/>
</dbReference>
<protein>
    <submittedName>
        <fullName evidence="1">Uncharacterized protein</fullName>
    </submittedName>
</protein>
<accession>A0ACC1TBB5</accession>
<organism evidence="1 2">
    <name type="scientific">Phlebia brevispora</name>
    <dbReference type="NCBI Taxonomy" id="194682"/>
    <lineage>
        <taxon>Eukaryota</taxon>
        <taxon>Fungi</taxon>
        <taxon>Dikarya</taxon>
        <taxon>Basidiomycota</taxon>
        <taxon>Agaricomycotina</taxon>
        <taxon>Agaricomycetes</taxon>
        <taxon>Polyporales</taxon>
        <taxon>Meruliaceae</taxon>
        <taxon>Phlebia</taxon>
    </lineage>
</organism>
<gene>
    <name evidence="1" type="ORF">NM688_g1562</name>
</gene>
<evidence type="ECO:0000313" key="1">
    <source>
        <dbReference type="EMBL" id="KAJ3557258.1"/>
    </source>
</evidence>
<proteinExistence type="predicted"/>
<name>A0ACC1TBB5_9APHY</name>
<comment type="caution">
    <text evidence="1">The sequence shown here is derived from an EMBL/GenBank/DDBJ whole genome shotgun (WGS) entry which is preliminary data.</text>
</comment>
<sequence>MTNASSRILSAQSWSEVAQEDLFIPASPTAPGFDEYTVESLSPSAPTPPVEEEQLTPNIDGELLYSEEEEGAEDRMGKGFSATRNAVHSAHERDHHHPLNSPRPLMTTPSSALREFKESDLTTAPSAPVTIPEAVSPHRPLEALRKCLDIIEEGILDGHIKLSEGLLKRYEEQYSLVCSLADISISNLHILHGYATFVLHLEDALEQVDNCSTTCQRAGTTSLPLVAVMNSRTNFLPELQGKAKYATTGRRNSEGKPRNLYRSSRLRRGLSVSVVSSRQQVHSGVSQPWIVPMPDTDEDGGESDGSDSKTEMSFHYWGTDEITLQKPTVESGATPSQTCISSEPNHQGNVQSILSLAEPVHQAESHLGHSVQDTTELASATSSQEHVHTTLIHSPSAAGLVRSAPNTENIQQSMTGAGNSYVYSSLSFDGAHVDRDILRNQHFRAQNTRSREGFDGSSEAIFFFGDVHRGPSDNKCAVVGCAQFSPVSECNAPQILMARNTCSEVPPWLFFLDCHGLRKMKREMKKQDKKSKRSAGDTSDRNVSEDLNMIGQDEAVHDDEILVETSSNAQMENAQTDTQTTTQSEININPQPFRKDDIKTEYHSRSKRGVSIAHFAQYGTDKLKLRKLGLENEPWAAFKTKENFEFTELALICNVSAPDGKFTIESYSDLQQMWKWAAVVHTPFEQAEISLDYEGEHREYPLHYRNLWDWILDQLGDPQLTHFIEWDAKCLYKWSGTEWIQFVHEPCTGAKFWEAQSSLPDDKGKIVGILLYVDKTKLSTFGTQKGYPVILRILNLPSSVRNDKGVGSGIRLLPRWRNLDHFKRIMNVDFSDGQTYQDLSKSIIFASHNVLTPETHPAGYLLLRLIRCYLEIDMYLGLEVHTTHTLAAGRALKKTWAELLENHAFDDIWAKGTTKHYNTKPNESLHGPLKDAYNLQTNFKNVASQILRIEEYCMITAFIRAQMHYQQKLEEDAKMEKEKELAMKEREVDRAECEGENAEAVVRKRNGREKIQREYSHIQRPDKAFERFRIKLQSFLDNVLSPSEKPNSWQIRLKDDQIVTEYRFLRTRYESAVTWQEEEDLLRCNPHFYGAPRYDGVIINLGRNAQDREIFLFAKLLYIFTITISSTVYSIALILPLDARTGARSQKDKDLQLHRRGVALVEDVDQYGDYFIWDIVDDDIFLRIKFIFLERKLVQLRYLSAYEEVAWELPPTVPLIWGENLAVDQIEARAVDPINMLVNRGGQIFSKDGMLMFKSFADDKSYLVMAGTLLLVEEENERLTLLATAPPAVPPLVHAIPRYYDWLNMPPSLIHYNSNNYPNATLNTNTAHWLNGLHVALGPLLAPEAALPPGLDRVWRGVQALRPPIGKRPSVPDLILVSGPAMHGSWSSAVATGQILEESVSFEEAHRYMLYDGWMTLRAQPRRCFIIGILIQGGYFRLYCTDRQRLSYSDPLSLNSHRASLVRILACLFFSLRIHLEMDATITSDVGHAFTQFCVSDEWYTLSVGFSASQPPSSTTVCWNATSNRLDQDVKIRDFWISVADEQPEERPPIIIVNNQNNWTCERMTTNAIQLGHSIVDTVSSSKSLNKQELCLRIVCAIEGLAELLENEFLHCNMSPDSIVFKCAGSSHTELDYRPCFLVDIEHSHVTTTPSGVEITNTDSYDKDARAFRAIELLRPEACSTNKVPLLVHTFTHDLESLLHILIWICTNFSGPNNMERKDMLNPQLWALVNPTNSWILGPGNQPSSVVTSKMFHYEFLELRDTSVLRPIFSMTFKPLVVALHVLLMPPEVITEWLPWLLYVAEPSLELLERKQQAQWLNVIEPASKAFARAALPNLIKHPPSDCQLERILSLTTDMIFQSLAVTVMAPSFEAEEFDLDNISGSDVDESQPQSHDGEGEARENGRNSEEEEEDSDIDDEASRKSSEVDEADEELFGEDPDVKKLQETLKFLCLKNMKLTRMNRKLTEEVLTLKDAVTVNVMGKSASKGKASLSPRFREHFKIFCDTAKRMVILYSPWAEDDEAFSAPRSKTPIDVWSELRYDMTDAQLQANVEELHLSLKQAKLGRYLGHSTVTALIRYQMQQFRSNSISHCKKNLFRIFADIAPDVLRAIIEGKYSDDKVRSLWVDTESSSPNGKLSCMEFPPALFKNYQYDENMRGVFQCEAIPKVIRIIFFSTMALEDDHTPKSNTNGMKLGLTGITIGTVAFAAISLIYLISGDPAYTDVGKVTGIKYHELFKGFKALLIQKKDSGAQGAKWVKDLLTSINEFVFRKTAVSKFDSLPKVAGTSSKVAAFLKDHPDDESAPTVTAAASATDCSAPLTNPAQDRPDASISIIELNSESADNRSMPPSYADQPGASDEHVPSVVMIDCATTSQPLEPIPEAFDETAEMLSEPVGIQSKVGRGKMKKTSTSKKKRSPENGGAETQTVKGKVTRKSVKATATDTDSHVVWKSRHTTAKTA</sequence>
<evidence type="ECO:0000313" key="2">
    <source>
        <dbReference type="Proteomes" id="UP001148662"/>
    </source>
</evidence>